<accession>A0A4C1ZZT2</accession>
<dbReference type="Proteomes" id="UP000299102">
    <property type="component" value="Unassembled WGS sequence"/>
</dbReference>
<comment type="caution">
    <text evidence="1">The sequence shown here is derived from an EMBL/GenBank/DDBJ whole genome shotgun (WGS) entry which is preliminary data.</text>
</comment>
<sequence>MWSSRVRQCFREFDYTGSRKINRVHIGASTNTRTATRQYVLWEQVKVPVTRYHFITPLLAHLTYSIPTEEVSNILVTCVVLRVSMDDVTTYSLIGFVFRAATKLIIVRDDAMTVDEAVLGQRLGATLGNGDHAGRGRIEHDTLGDHFAWRAAGSHRKRFESVCERIEKNRLLKPLRHIYWYVAPDVRRMRWIYDGRSVPRPCITCECNPASDRT</sequence>
<proteinExistence type="predicted"/>
<name>A0A4C1ZZT2_EUMVA</name>
<organism evidence="1 2">
    <name type="scientific">Eumeta variegata</name>
    <name type="common">Bagworm moth</name>
    <name type="synonym">Eumeta japonica</name>
    <dbReference type="NCBI Taxonomy" id="151549"/>
    <lineage>
        <taxon>Eukaryota</taxon>
        <taxon>Metazoa</taxon>
        <taxon>Ecdysozoa</taxon>
        <taxon>Arthropoda</taxon>
        <taxon>Hexapoda</taxon>
        <taxon>Insecta</taxon>
        <taxon>Pterygota</taxon>
        <taxon>Neoptera</taxon>
        <taxon>Endopterygota</taxon>
        <taxon>Lepidoptera</taxon>
        <taxon>Glossata</taxon>
        <taxon>Ditrysia</taxon>
        <taxon>Tineoidea</taxon>
        <taxon>Psychidae</taxon>
        <taxon>Oiketicinae</taxon>
        <taxon>Eumeta</taxon>
    </lineage>
</organism>
<gene>
    <name evidence="1" type="ORF">EVAR_62683_1</name>
</gene>
<evidence type="ECO:0000313" key="2">
    <source>
        <dbReference type="Proteomes" id="UP000299102"/>
    </source>
</evidence>
<dbReference type="AlphaFoldDB" id="A0A4C1ZZT2"/>
<evidence type="ECO:0000313" key="1">
    <source>
        <dbReference type="EMBL" id="GBP92195.1"/>
    </source>
</evidence>
<dbReference type="EMBL" id="BGZK01002248">
    <property type="protein sequence ID" value="GBP92195.1"/>
    <property type="molecule type" value="Genomic_DNA"/>
</dbReference>
<reference evidence="1 2" key="1">
    <citation type="journal article" date="2019" name="Commun. Biol.">
        <title>The bagworm genome reveals a unique fibroin gene that provides high tensile strength.</title>
        <authorList>
            <person name="Kono N."/>
            <person name="Nakamura H."/>
            <person name="Ohtoshi R."/>
            <person name="Tomita M."/>
            <person name="Numata K."/>
            <person name="Arakawa K."/>
        </authorList>
    </citation>
    <scope>NUCLEOTIDE SEQUENCE [LARGE SCALE GENOMIC DNA]</scope>
</reference>
<protein>
    <submittedName>
        <fullName evidence="1">Uncharacterized protein</fullName>
    </submittedName>
</protein>
<keyword evidence="2" id="KW-1185">Reference proteome</keyword>